<dbReference type="RefSeq" id="WP_074463433.1">
    <property type="nucleotide sequence ID" value="NZ_FMUR01000026.1"/>
</dbReference>
<dbReference type="AlphaFoldDB" id="A0A1G5GVN4"/>
<keyword evidence="2" id="KW-0808">Transferase</keyword>
<sequence length="97" mass="11148">MQNINIPGRLMKDIRSFAIKNNVEKIILFGSRARGTHYDQSDVDLAVEGGDFDGFLSDIQEMAYSLLSFDIVKYDDRITEELKEELRKDGVVIYEKV</sequence>
<dbReference type="SUPFAM" id="SSF81301">
    <property type="entry name" value="Nucleotidyltransferase"/>
    <property type="match status" value="1"/>
</dbReference>
<dbReference type="Gene3D" id="3.30.460.10">
    <property type="entry name" value="Beta Polymerase, domain 2"/>
    <property type="match status" value="1"/>
</dbReference>
<dbReference type="Proteomes" id="UP000183047">
    <property type="component" value="Unassembled WGS sequence"/>
</dbReference>
<dbReference type="GO" id="GO:0016740">
    <property type="term" value="F:transferase activity"/>
    <property type="evidence" value="ECO:0007669"/>
    <property type="project" value="UniProtKB-KW"/>
</dbReference>
<evidence type="ECO:0000259" key="1">
    <source>
        <dbReference type="Pfam" id="PF18765"/>
    </source>
</evidence>
<feature type="domain" description="Polymerase beta nucleotidyltransferase" evidence="1">
    <location>
        <begin position="13"/>
        <end position="96"/>
    </location>
</feature>
<dbReference type="EMBL" id="FMUR01000026">
    <property type="protein sequence ID" value="SCY55652.1"/>
    <property type="molecule type" value="Genomic_DNA"/>
</dbReference>
<protein>
    <submittedName>
        <fullName evidence="2">Predicted nucleotidyltransferase</fullName>
    </submittedName>
</protein>
<dbReference type="OrthoDB" id="9803106at2"/>
<accession>A0A1G5GVN4</accession>
<dbReference type="InterPro" id="IPR043519">
    <property type="entry name" value="NT_sf"/>
</dbReference>
<proteinExistence type="predicted"/>
<gene>
    <name evidence="2" type="ORF">SAMN02910451_03066</name>
</gene>
<reference evidence="3" key="1">
    <citation type="submission" date="2016-10" db="EMBL/GenBank/DDBJ databases">
        <authorList>
            <person name="Varghese N."/>
            <person name="Submissions S."/>
        </authorList>
    </citation>
    <scope>NUCLEOTIDE SEQUENCE [LARGE SCALE GENOMIC DNA]</scope>
    <source>
        <strain evidence="3">XBD2006</strain>
    </source>
</reference>
<name>A0A1G5GVN4_9FIRM</name>
<dbReference type="CDD" id="cd05403">
    <property type="entry name" value="NT_KNTase_like"/>
    <property type="match status" value="1"/>
</dbReference>
<dbReference type="InterPro" id="IPR041633">
    <property type="entry name" value="Polbeta"/>
</dbReference>
<evidence type="ECO:0000313" key="3">
    <source>
        <dbReference type="Proteomes" id="UP000183047"/>
    </source>
</evidence>
<dbReference type="Pfam" id="PF18765">
    <property type="entry name" value="Polbeta"/>
    <property type="match status" value="1"/>
</dbReference>
<organism evidence="2 3">
    <name type="scientific">Butyrivibrio hungatei</name>
    <dbReference type="NCBI Taxonomy" id="185008"/>
    <lineage>
        <taxon>Bacteria</taxon>
        <taxon>Bacillati</taxon>
        <taxon>Bacillota</taxon>
        <taxon>Clostridia</taxon>
        <taxon>Lachnospirales</taxon>
        <taxon>Lachnospiraceae</taxon>
        <taxon>Butyrivibrio</taxon>
    </lineage>
</organism>
<keyword evidence="3" id="KW-1185">Reference proteome</keyword>
<evidence type="ECO:0000313" key="2">
    <source>
        <dbReference type="EMBL" id="SCY55652.1"/>
    </source>
</evidence>